<dbReference type="GO" id="GO:0032510">
    <property type="term" value="P:endosome to lysosome transport via multivesicular body sorting pathway"/>
    <property type="evidence" value="ECO:0007669"/>
    <property type="project" value="TreeGrafter"/>
</dbReference>
<dbReference type="InterPro" id="IPR018798">
    <property type="entry name" value="MVB12A/B"/>
</dbReference>
<dbReference type="InterPro" id="IPR040335">
    <property type="entry name" value="MVB12A"/>
</dbReference>
<dbReference type="InterPro" id="IPR023340">
    <property type="entry name" value="UMA"/>
</dbReference>
<evidence type="ECO:0000256" key="1">
    <source>
        <dbReference type="ARBA" id="ARBA00004496"/>
    </source>
</evidence>
<evidence type="ECO:0000256" key="4">
    <source>
        <dbReference type="ARBA" id="ARBA00017653"/>
    </source>
</evidence>
<evidence type="ECO:0000256" key="2">
    <source>
        <dbReference type="ARBA" id="ARBA00004633"/>
    </source>
</evidence>
<dbReference type="PROSITE" id="PS51498">
    <property type="entry name" value="MABP"/>
    <property type="match status" value="1"/>
</dbReference>
<protein>
    <recommendedName>
        <fullName evidence="4">Multivesicular body subunit 12A</fullName>
    </recommendedName>
    <alternativeName>
        <fullName evidence="12">ESCRT-I complex subunit MVB12A</fullName>
    </alternativeName>
    <alternativeName>
        <fullName evidence="11">Protein FAM125A</fullName>
    </alternativeName>
</protein>
<feature type="domain" description="UMA" evidence="14">
    <location>
        <begin position="235"/>
        <end position="284"/>
    </location>
</feature>
<dbReference type="PROSITE" id="PS51497">
    <property type="entry name" value="UMA"/>
    <property type="match status" value="1"/>
</dbReference>
<dbReference type="GO" id="GO:0046755">
    <property type="term" value="P:viral budding"/>
    <property type="evidence" value="ECO:0007669"/>
    <property type="project" value="TreeGrafter"/>
</dbReference>
<dbReference type="Ensembl" id="ENSCPIT00010006318.1">
    <property type="protein sequence ID" value="ENSCPIP00010005369.1"/>
    <property type="gene ID" value="ENSCPIG00010004148.1"/>
</dbReference>
<dbReference type="GO" id="GO:0031902">
    <property type="term" value="C:late endosome membrane"/>
    <property type="evidence" value="ECO:0007669"/>
    <property type="project" value="UniProtKB-SubCell"/>
</dbReference>
<evidence type="ECO:0000313" key="16">
    <source>
        <dbReference type="Ensembl" id="ENSCPIP00010005369.1"/>
    </source>
</evidence>
<dbReference type="GO" id="GO:0005829">
    <property type="term" value="C:cytosol"/>
    <property type="evidence" value="ECO:0007669"/>
    <property type="project" value="TreeGrafter"/>
</dbReference>
<evidence type="ECO:0000256" key="9">
    <source>
        <dbReference type="ARBA" id="ARBA00023036"/>
    </source>
</evidence>
<evidence type="ECO:0000256" key="7">
    <source>
        <dbReference type="ARBA" id="ARBA00022753"/>
    </source>
</evidence>
<evidence type="ECO:0000256" key="6">
    <source>
        <dbReference type="ARBA" id="ARBA00022490"/>
    </source>
</evidence>
<dbReference type="PANTHER" id="PTHR31612:SF2">
    <property type="entry name" value="MULTIVESICULAR BODY SUBUNIT 12A"/>
    <property type="match status" value="1"/>
</dbReference>
<evidence type="ECO:0000256" key="13">
    <source>
        <dbReference type="SAM" id="MobiDB-lite"/>
    </source>
</evidence>
<feature type="domain" description="MABP" evidence="15">
    <location>
        <begin position="7"/>
        <end position="171"/>
    </location>
</feature>
<name>A0A8C3PX80_CHRPC</name>
<accession>A0A8C3PX80</accession>
<organism evidence="16 17">
    <name type="scientific">Chrysolophus pictus</name>
    <name type="common">Golden pheasant</name>
    <name type="synonym">Phasianus pictus</name>
    <dbReference type="NCBI Taxonomy" id="9089"/>
    <lineage>
        <taxon>Eukaryota</taxon>
        <taxon>Metazoa</taxon>
        <taxon>Chordata</taxon>
        <taxon>Craniata</taxon>
        <taxon>Vertebrata</taxon>
        <taxon>Euteleostomi</taxon>
        <taxon>Archelosauria</taxon>
        <taxon>Archosauria</taxon>
        <taxon>Dinosauria</taxon>
        <taxon>Saurischia</taxon>
        <taxon>Theropoda</taxon>
        <taxon>Coelurosauria</taxon>
        <taxon>Aves</taxon>
        <taxon>Neognathae</taxon>
        <taxon>Galloanserae</taxon>
        <taxon>Galliformes</taxon>
        <taxon>Phasianidae</taxon>
        <taxon>Phasianinae</taxon>
        <taxon>Chrysolophus</taxon>
    </lineage>
</organism>
<keyword evidence="17" id="KW-1185">Reference proteome</keyword>
<evidence type="ECO:0000259" key="14">
    <source>
        <dbReference type="PROSITE" id="PS51497"/>
    </source>
</evidence>
<dbReference type="GO" id="GO:0032801">
    <property type="term" value="P:receptor catabolic process"/>
    <property type="evidence" value="ECO:0007669"/>
    <property type="project" value="TreeGrafter"/>
</dbReference>
<evidence type="ECO:0000313" key="17">
    <source>
        <dbReference type="Proteomes" id="UP000694543"/>
    </source>
</evidence>
<evidence type="ECO:0000259" key="15">
    <source>
        <dbReference type="PROSITE" id="PS51498"/>
    </source>
</evidence>
<dbReference type="Proteomes" id="UP000694543">
    <property type="component" value="Unplaced"/>
</dbReference>
<evidence type="ECO:0000256" key="5">
    <source>
        <dbReference type="ARBA" id="ARBA00022448"/>
    </source>
</evidence>
<keyword evidence="6" id="KW-0963">Cytoplasm</keyword>
<evidence type="ECO:0000256" key="11">
    <source>
        <dbReference type="ARBA" id="ARBA00033002"/>
    </source>
</evidence>
<evidence type="ECO:0000256" key="10">
    <source>
        <dbReference type="ARBA" id="ARBA00023136"/>
    </source>
</evidence>
<dbReference type="GO" id="GO:0000813">
    <property type="term" value="C:ESCRT I complex"/>
    <property type="evidence" value="ECO:0007669"/>
    <property type="project" value="InterPro"/>
</dbReference>
<dbReference type="GO" id="GO:0017124">
    <property type="term" value="F:SH3 domain binding"/>
    <property type="evidence" value="ECO:0007669"/>
    <property type="project" value="UniProtKB-KW"/>
</dbReference>
<evidence type="ECO:0000256" key="12">
    <source>
        <dbReference type="ARBA" id="ARBA00033024"/>
    </source>
</evidence>
<dbReference type="InterPro" id="IPR023341">
    <property type="entry name" value="MABP"/>
</dbReference>
<dbReference type="PANTHER" id="PTHR31612">
    <property type="entry name" value="MULTIVESICULAR BODY SUBUNIT 12A"/>
    <property type="match status" value="1"/>
</dbReference>
<dbReference type="GO" id="GO:0019075">
    <property type="term" value="P:virus maturation"/>
    <property type="evidence" value="ECO:0007669"/>
    <property type="project" value="TreeGrafter"/>
</dbReference>
<keyword evidence="10" id="KW-0472">Membrane</keyword>
<keyword evidence="5" id="KW-0813">Transport</keyword>
<dbReference type="Pfam" id="PF10240">
    <property type="entry name" value="DUF2464"/>
    <property type="match status" value="1"/>
</dbReference>
<evidence type="ECO:0000256" key="8">
    <source>
        <dbReference type="ARBA" id="ARBA00022927"/>
    </source>
</evidence>
<comment type="similarity">
    <text evidence="3">Belongs to the MVB12 family.</text>
</comment>
<keyword evidence="9" id="KW-0729">SH3-binding</keyword>
<reference evidence="16" key="2">
    <citation type="submission" date="2025-09" db="UniProtKB">
        <authorList>
            <consortium name="Ensembl"/>
        </authorList>
    </citation>
    <scope>IDENTIFICATION</scope>
</reference>
<dbReference type="GO" id="GO:0015031">
    <property type="term" value="P:protein transport"/>
    <property type="evidence" value="ECO:0007669"/>
    <property type="project" value="UniProtKB-KW"/>
</dbReference>
<comment type="subcellular location">
    <subcellularLocation>
        <location evidence="1">Cytoplasm</location>
    </subcellularLocation>
    <subcellularLocation>
        <location evidence="2">Late endosome membrane</location>
        <topology evidence="2">Peripheral membrane protein</topology>
    </subcellularLocation>
</comment>
<dbReference type="GO" id="GO:0042058">
    <property type="term" value="P:regulation of epidermal growth factor receptor signaling pathway"/>
    <property type="evidence" value="ECO:0007669"/>
    <property type="project" value="TreeGrafter"/>
</dbReference>
<feature type="region of interest" description="Disordered" evidence="13">
    <location>
        <begin position="196"/>
        <end position="215"/>
    </location>
</feature>
<keyword evidence="8" id="KW-0653">Protein transport</keyword>
<sequence length="292" mass="30553">MAAEEEAAPLSGVGWAAGPEAAPAGWSVITASVEGSAANLGKGFGHKGGYLCVSTAAPGSAGSVVTDVQVLSDRSPQPTGYSRAPEFPEPRKCFWEGAVGFGEAPSSFAAPASPPGSGASRKKRLYVKLQPRGAAETAVFDIKLSGKSRAVPQYMKIGEIGSFAIWCKKGALPKCSPPPVPKPRTVSLGLKQLSLADSEQQSPAKPVARSGSRRASFTLHNSADDSSNIYNLSAMDGVPFTLHPKFERSPKSDSNAILTDLTVKSLADIEKEYNYTFVVERTAAARLPPSIC</sequence>
<dbReference type="Gene3D" id="2.100.10.50">
    <property type="match status" value="1"/>
</dbReference>
<dbReference type="AlphaFoldDB" id="A0A8C3PX80"/>
<reference evidence="16" key="1">
    <citation type="submission" date="2025-08" db="UniProtKB">
        <authorList>
            <consortium name="Ensembl"/>
        </authorList>
    </citation>
    <scope>IDENTIFICATION</scope>
</reference>
<keyword evidence="7" id="KW-0967">Endosome</keyword>
<proteinExistence type="inferred from homology"/>
<evidence type="ECO:0000256" key="3">
    <source>
        <dbReference type="ARBA" id="ARBA00010432"/>
    </source>
</evidence>